<sequence length="527" mass="59778">MEGGDNGIDSKTNSMSEIQSFFKGTSVFITGATGFLGHVLLSKLLRSCPDIKQIYVLLREKRGKTAIERFKEMIDDEVFQVIKSECPDILAKVTPIVGDCLKPGLGLNQTDRQLIRNDVDVIFHVAATVRFDAPLRQAVNMNIRSTSDLLDIAADMKKLKAFVHVSTAFSNCVDRKVIEEKLYESPISSENLMLLVDKLSDETLDRITPGLLGTYPNTYVYTKAVAEEVCRTKGVDLPVVIFRPAIVISSAKEPIPGWINNVYGPTGVVAAAAVGLMRSLNTDQNCKANIVPCDYVVNAAIAAAWGVSLKNRNGEIIHTNGNGLKSKPDKSKDIPVYNYSCDLLKKPLSWKEFMHMNEMQEPKMPSSMSVWAYNLTLNKYQFVHQLYCFFLHILPAFFVDNIARLIGKEPKLLDAYQKIHKLSDVLAYFSTREWQMKTDNVMNLWHRLSNKDKEIFGFNLDEIDWMNYFYIHCVGIRKFILKEDPNTIPAAQKRRKRFLMAHYFIITTLACLSFYFSFNVIKRGLMN</sequence>
<evidence type="ECO:0000256" key="1">
    <source>
        <dbReference type="ARBA" id="ARBA00004141"/>
    </source>
</evidence>
<evidence type="ECO:0000256" key="5">
    <source>
        <dbReference type="ARBA" id="ARBA00022857"/>
    </source>
</evidence>
<dbReference type="AlphaFoldDB" id="A0A193CHN6"/>
<comment type="catalytic activity">
    <reaction evidence="9 10">
        <text>a long-chain fatty acyl-CoA + 2 NADPH + 2 H(+) = a long-chain primary fatty alcohol + 2 NADP(+) + CoA</text>
        <dbReference type="Rhea" id="RHEA:52716"/>
        <dbReference type="ChEBI" id="CHEBI:15378"/>
        <dbReference type="ChEBI" id="CHEBI:57287"/>
        <dbReference type="ChEBI" id="CHEBI:57783"/>
        <dbReference type="ChEBI" id="CHEBI:58349"/>
        <dbReference type="ChEBI" id="CHEBI:77396"/>
        <dbReference type="ChEBI" id="CHEBI:83139"/>
        <dbReference type="EC" id="1.2.1.84"/>
    </reaction>
</comment>
<dbReference type="GO" id="GO:0102965">
    <property type="term" value="F:alcohol-forming long-chain fatty acyl-CoA reductase activity"/>
    <property type="evidence" value="ECO:0007669"/>
    <property type="project" value="UniProtKB-EC"/>
</dbReference>
<dbReference type="PANTHER" id="PTHR11011">
    <property type="entry name" value="MALE STERILITY PROTEIN 2-RELATED"/>
    <property type="match status" value="1"/>
</dbReference>
<dbReference type="PANTHER" id="PTHR11011:SF60">
    <property type="entry name" value="FATTY ACYL-COA REDUCTASE-RELATED"/>
    <property type="match status" value="1"/>
</dbReference>
<evidence type="ECO:0000256" key="8">
    <source>
        <dbReference type="ARBA" id="ARBA00023136"/>
    </source>
</evidence>
<evidence type="ECO:0000259" key="12">
    <source>
        <dbReference type="Pfam" id="PF07993"/>
    </source>
</evidence>
<dbReference type="InterPro" id="IPR033640">
    <property type="entry name" value="FAR_C"/>
</dbReference>
<evidence type="ECO:0000256" key="6">
    <source>
        <dbReference type="ARBA" id="ARBA00022989"/>
    </source>
</evidence>
<name>A0A193CHN6_9HEMI</name>
<feature type="domain" description="Thioester reductase (TE)" evidence="12">
    <location>
        <begin position="29"/>
        <end position="299"/>
    </location>
</feature>
<dbReference type="EC" id="1.2.1.84" evidence="10"/>
<keyword evidence="7 10" id="KW-0443">Lipid metabolism</keyword>
<reference evidence="13" key="1">
    <citation type="journal article" date="2016" name="J. Insect Sci.">
        <title>Molecular Characterization of Two Fatty Acyl-CoA Reductase Genes From Phenacoccus solenopsis (Hemiptera: Pseudococcidae).</title>
        <authorList>
            <person name="Li X."/>
            <person name="Zheng T."/>
            <person name="Zheng X."/>
            <person name="Han N."/>
            <person name="Chen X."/>
            <person name="Zhang D."/>
        </authorList>
    </citation>
    <scope>NUCLEOTIDE SEQUENCE</scope>
</reference>
<keyword evidence="10" id="KW-0560">Oxidoreductase</keyword>
<feature type="domain" description="Fatty acyl-CoA reductase C-terminal" evidence="11">
    <location>
        <begin position="391"/>
        <end position="483"/>
    </location>
</feature>
<dbReference type="Pfam" id="PF07993">
    <property type="entry name" value="NAD_binding_4"/>
    <property type="match status" value="1"/>
</dbReference>
<evidence type="ECO:0000256" key="7">
    <source>
        <dbReference type="ARBA" id="ARBA00023098"/>
    </source>
</evidence>
<dbReference type="InterPro" id="IPR036291">
    <property type="entry name" value="NAD(P)-bd_dom_sf"/>
</dbReference>
<dbReference type="EMBL" id="KU963289">
    <property type="protein sequence ID" value="ANN23959.1"/>
    <property type="molecule type" value="mRNA"/>
</dbReference>
<proteinExistence type="evidence at transcript level"/>
<dbReference type="GO" id="GO:0016020">
    <property type="term" value="C:membrane"/>
    <property type="evidence" value="ECO:0007669"/>
    <property type="project" value="UniProtKB-SubCell"/>
</dbReference>
<dbReference type="GO" id="GO:0080019">
    <property type="term" value="F:alcohol-forming very long-chain fatty acyl-CoA reductase activity"/>
    <property type="evidence" value="ECO:0007669"/>
    <property type="project" value="InterPro"/>
</dbReference>
<dbReference type="CDD" id="cd05236">
    <property type="entry name" value="FAR-N_SDR_e"/>
    <property type="match status" value="1"/>
</dbReference>
<dbReference type="GO" id="GO:0005777">
    <property type="term" value="C:peroxisome"/>
    <property type="evidence" value="ECO:0007669"/>
    <property type="project" value="TreeGrafter"/>
</dbReference>
<evidence type="ECO:0000256" key="3">
    <source>
        <dbReference type="ARBA" id="ARBA00022516"/>
    </source>
</evidence>
<comment type="subcellular location">
    <subcellularLocation>
        <location evidence="1">Membrane</location>
        <topology evidence="1">Multi-pass membrane protein</topology>
    </subcellularLocation>
</comment>
<dbReference type="SMR" id="A0A193CHN6"/>
<dbReference type="GO" id="GO:0035336">
    <property type="term" value="P:long-chain fatty-acyl-CoA metabolic process"/>
    <property type="evidence" value="ECO:0007669"/>
    <property type="project" value="TreeGrafter"/>
</dbReference>
<organism evidence="13">
    <name type="scientific">Phenacoccus solenopsis</name>
    <name type="common">Solenopsis mealybug</name>
    <dbReference type="NCBI Taxonomy" id="483260"/>
    <lineage>
        <taxon>Eukaryota</taxon>
        <taxon>Metazoa</taxon>
        <taxon>Ecdysozoa</taxon>
        <taxon>Arthropoda</taxon>
        <taxon>Hexapoda</taxon>
        <taxon>Insecta</taxon>
        <taxon>Pterygota</taxon>
        <taxon>Neoptera</taxon>
        <taxon>Paraneoptera</taxon>
        <taxon>Hemiptera</taxon>
        <taxon>Sternorrhyncha</taxon>
        <taxon>Coccoidea</taxon>
        <taxon>Pseudococcidae</taxon>
        <taxon>Phenacoccus</taxon>
    </lineage>
</organism>
<keyword evidence="3 10" id="KW-0444">Lipid biosynthesis</keyword>
<keyword evidence="5 10" id="KW-0521">NADP</keyword>
<evidence type="ECO:0000259" key="11">
    <source>
        <dbReference type="Pfam" id="PF03015"/>
    </source>
</evidence>
<evidence type="ECO:0000256" key="10">
    <source>
        <dbReference type="RuleBase" id="RU363097"/>
    </source>
</evidence>
<dbReference type="InterPro" id="IPR013120">
    <property type="entry name" value="FAR_NAD-bd"/>
</dbReference>
<evidence type="ECO:0000256" key="2">
    <source>
        <dbReference type="ARBA" id="ARBA00005928"/>
    </source>
</evidence>
<protein>
    <recommendedName>
        <fullName evidence="10">Fatty acyl-CoA reductase</fullName>
        <ecNumber evidence="10">1.2.1.84</ecNumber>
    </recommendedName>
</protein>
<dbReference type="SUPFAM" id="SSF51735">
    <property type="entry name" value="NAD(P)-binding Rossmann-fold domains"/>
    <property type="match status" value="1"/>
</dbReference>
<dbReference type="InterPro" id="IPR026055">
    <property type="entry name" value="FAR"/>
</dbReference>
<evidence type="ECO:0000256" key="4">
    <source>
        <dbReference type="ARBA" id="ARBA00022692"/>
    </source>
</evidence>
<accession>A0A193CHN6</accession>
<dbReference type="CDD" id="cd09071">
    <property type="entry name" value="FAR_C"/>
    <property type="match status" value="1"/>
</dbReference>
<evidence type="ECO:0000313" key="13">
    <source>
        <dbReference type="EMBL" id="ANN23959.1"/>
    </source>
</evidence>
<comment type="similarity">
    <text evidence="2 10">Belongs to the fatty acyl-CoA reductase family.</text>
</comment>
<comment type="function">
    <text evidence="10">Catalyzes the reduction of fatty acyl-CoA to fatty alcohols.</text>
</comment>
<dbReference type="Gene3D" id="3.40.50.720">
    <property type="entry name" value="NAD(P)-binding Rossmann-like Domain"/>
    <property type="match status" value="1"/>
</dbReference>
<feature type="transmembrane region" description="Helical" evidence="10">
    <location>
        <begin position="21"/>
        <end position="41"/>
    </location>
</feature>
<keyword evidence="8 10" id="KW-0472">Membrane</keyword>
<dbReference type="FunFam" id="3.40.50.720:FF:000143">
    <property type="entry name" value="Fatty acyl-CoA reductase"/>
    <property type="match status" value="1"/>
</dbReference>
<keyword evidence="6 10" id="KW-1133">Transmembrane helix</keyword>
<evidence type="ECO:0000256" key="9">
    <source>
        <dbReference type="ARBA" id="ARBA00052530"/>
    </source>
</evidence>
<dbReference type="Pfam" id="PF03015">
    <property type="entry name" value="Sterile"/>
    <property type="match status" value="1"/>
</dbReference>
<feature type="transmembrane region" description="Helical" evidence="10">
    <location>
        <begin position="498"/>
        <end position="518"/>
    </location>
</feature>
<keyword evidence="4 10" id="KW-0812">Transmembrane</keyword>
<dbReference type="BRENDA" id="1.2.1.84">
    <property type="organism ID" value="15227"/>
</dbReference>